<dbReference type="Proteomes" id="UP000253529">
    <property type="component" value="Unassembled WGS sequence"/>
</dbReference>
<dbReference type="InterPro" id="IPR039279">
    <property type="entry name" value="QRT3-like"/>
</dbReference>
<dbReference type="Pfam" id="PF12708">
    <property type="entry name" value="Pect-lyase_RHGA_epim"/>
    <property type="match status" value="2"/>
</dbReference>
<name>A0A366FX90_9HYPH</name>
<dbReference type="EMBL" id="QNRK01000001">
    <property type="protein sequence ID" value="RBP18319.1"/>
    <property type="molecule type" value="Genomic_DNA"/>
</dbReference>
<evidence type="ECO:0000259" key="2">
    <source>
        <dbReference type="Pfam" id="PF12708"/>
    </source>
</evidence>
<evidence type="ECO:0000313" key="3">
    <source>
        <dbReference type="EMBL" id="RBP18319.1"/>
    </source>
</evidence>
<protein>
    <submittedName>
        <fullName evidence="3">Pectate lyase-like protein</fullName>
    </submittedName>
</protein>
<reference evidence="3 4" key="1">
    <citation type="submission" date="2018-06" db="EMBL/GenBank/DDBJ databases">
        <title>Genomic Encyclopedia of Type Strains, Phase IV (KMG-IV): sequencing the most valuable type-strain genomes for metagenomic binning, comparative biology and taxonomic classification.</title>
        <authorList>
            <person name="Goeker M."/>
        </authorList>
    </citation>
    <scope>NUCLEOTIDE SEQUENCE [LARGE SCALE GENOMIC DNA]</scope>
    <source>
        <strain evidence="3 4">DSM 24875</strain>
    </source>
</reference>
<comment type="caution">
    <text evidence="3">The sequence shown here is derived from an EMBL/GenBank/DDBJ whole genome shotgun (WGS) entry which is preliminary data.</text>
</comment>
<feature type="domain" description="Rhamnogalacturonase A/B/Epimerase-like pectate lyase" evidence="2">
    <location>
        <begin position="67"/>
        <end position="144"/>
    </location>
</feature>
<accession>A0A366FX90</accession>
<keyword evidence="3" id="KW-0456">Lyase</keyword>
<dbReference type="InterPro" id="IPR011050">
    <property type="entry name" value="Pectin_lyase_fold/virulence"/>
</dbReference>
<gene>
    <name evidence="3" type="ORF">DFR50_101263</name>
</gene>
<organism evidence="3 4">
    <name type="scientific">Roseiarcus fermentans</name>
    <dbReference type="NCBI Taxonomy" id="1473586"/>
    <lineage>
        <taxon>Bacteria</taxon>
        <taxon>Pseudomonadati</taxon>
        <taxon>Pseudomonadota</taxon>
        <taxon>Alphaproteobacteria</taxon>
        <taxon>Hyphomicrobiales</taxon>
        <taxon>Roseiarcaceae</taxon>
        <taxon>Roseiarcus</taxon>
    </lineage>
</organism>
<sequence>MNRFSLTAVFVLALAPPAEAQQMSGSMLPTQAASPIAAETFSGTGAPAAASLANRATDSGVTFNLKEDFGAACDGATDDTTQIQNWLAKAASGVRLVFPAGTCLFSSTLAAPTASNYSISGAGSAASVLKYTGASTATPLINLGSATETGVVPVDFSVTSVNAVTGPLLAINGAAYTPVGTGDRRIVNALDLGADPTGVADSTNAIQAAFNTGTNSSDKSAALPGVCVYLPAGTYLVTGTITLPHYNACLIGDGRTLSVLTVPYSSTWATALPTGVLVAPYGVGNDWTGPILRDFGIAFTGQVDGPTRANLLTFPPGIFMQQVSRARVERVRITGGTSCIDARGNVGGSYFVDDECGAIAQGLQLGGAATFGTGQTGTWAITRGTYDSGTSTVTLTGTSWGTPSPAVAVTVQNASPSCLNGTWLTSAVGANTLSYVDTGCSAWTGGGTISTSGAGEGVHVYGWHAWDFGWSTTSHLKYIYCDGTNVSMQIGRVDQLDVIGGQSFCGNVVYNLDASNSEDRNYWTDFGMDSSAWQQSGGTVFMSGGNLLTGGLGPYQNGTNTQGSSGWSPRIQMGAAGSDPNAHLYIKNATIGSYASTIGAINVTSGYVDIDGGQLNCSNGAVPCGLVSGGGLSVRNVDFSPNAAPASYTIVTGSINSSTITLTGSWGTVAWGPLVTISGATPSCLNGTWVITNSAANSVSFTNPVGCSVWTAGGTVGNTNWSSPSTAYLAQTGGWVLAVGNRFLNANAGVGIGYASDNAFNWTSPMANSMDGAQVVPPSTTNLGFYGYQFNPAAYGKDSSVSMNATGGASTGFTLMNAGVQKWRVLLTSGNNDFQISDKTSGSPVSWLTVLPGGSATIGESPSNTTTINGGLAVGGTLGVAGNTSLTGGSLSVSSATGNAIISMNAPSGYGAGIVLQANGSNAWETQAIGSGGTAGHFQVDDIANGYAAALDVAPGGSVTVGEQNSNVLTVTGSLAAKASATPTASGSCAVASLTGGQIAGSFKASAPCAGGTVTLAFAATQANGYACDAHDETTPLDILNQTAHTTTAVTLAGSMANGDIVVWKCVGF</sequence>
<dbReference type="AlphaFoldDB" id="A0A366FX90"/>
<proteinExistence type="predicted"/>
<feature type="domain" description="Rhamnogalacturonase A/B/Epimerase-like pectate lyase" evidence="2">
    <location>
        <begin position="186"/>
        <end position="261"/>
    </location>
</feature>
<dbReference type="PANTHER" id="PTHR33928">
    <property type="entry name" value="POLYGALACTURONASE QRT3"/>
    <property type="match status" value="1"/>
</dbReference>
<dbReference type="GO" id="GO:0016829">
    <property type="term" value="F:lyase activity"/>
    <property type="evidence" value="ECO:0007669"/>
    <property type="project" value="UniProtKB-KW"/>
</dbReference>
<dbReference type="InterPro" id="IPR024535">
    <property type="entry name" value="RHGA/B-epi-like_pectate_lyase"/>
</dbReference>
<dbReference type="PANTHER" id="PTHR33928:SF2">
    <property type="entry name" value="PECTATE LYASE SUPERFAMILY PROTEIN DOMAIN-CONTAINING PROTEIN-RELATED"/>
    <property type="match status" value="1"/>
</dbReference>
<feature type="signal peptide" evidence="1">
    <location>
        <begin position="1"/>
        <end position="20"/>
    </location>
</feature>
<dbReference type="Gene3D" id="2.160.20.10">
    <property type="entry name" value="Single-stranded right-handed beta-helix, Pectin lyase-like"/>
    <property type="match status" value="2"/>
</dbReference>
<evidence type="ECO:0000313" key="4">
    <source>
        <dbReference type="Proteomes" id="UP000253529"/>
    </source>
</evidence>
<dbReference type="SUPFAM" id="SSF51126">
    <property type="entry name" value="Pectin lyase-like"/>
    <property type="match status" value="2"/>
</dbReference>
<dbReference type="RefSeq" id="WP_170152988.1">
    <property type="nucleotide sequence ID" value="NZ_QNRK01000001.1"/>
</dbReference>
<feature type="chain" id="PRO_5017058319" evidence="1">
    <location>
        <begin position="21"/>
        <end position="1069"/>
    </location>
</feature>
<keyword evidence="1" id="KW-0732">Signal</keyword>
<dbReference type="InterPro" id="IPR012334">
    <property type="entry name" value="Pectin_lyas_fold"/>
</dbReference>
<dbReference type="GO" id="GO:0004650">
    <property type="term" value="F:polygalacturonase activity"/>
    <property type="evidence" value="ECO:0007669"/>
    <property type="project" value="InterPro"/>
</dbReference>
<keyword evidence="4" id="KW-1185">Reference proteome</keyword>
<evidence type="ECO:0000256" key="1">
    <source>
        <dbReference type="SAM" id="SignalP"/>
    </source>
</evidence>